<name>A0A285CTF0_9BACI</name>
<gene>
    <name evidence="2" type="ORF">SAMN05877753_104353</name>
</gene>
<dbReference type="SUPFAM" id="SSF54593">
    <property type="entry name" value="Glyoxalase/Bleomycin resistance protein/Dihydroxybiphenyl dioxygenase"/>
    <property type="match status" value="1"/>
</dbReference>
<dbReference type="InterPro" id="IPR029068">
    <property type="entry name" value="Glyas_Bleomycin-R_OHBP_Dase"/>
</dbReference>
<protein>
    <submittedName>
        <fullName evidence="2">Glyoxalase-like protein</fullName>
    </submittedName>
</protein>
<dbReference type="Proteomes" id="UP000219546">
    <property type="component" value="Unassembled WGS sequence"/>
</dbReference>
<evidence type="ECO:0000313" key="3">
    <source>
        <dbReference type="Proteomes" id="UP000219546"/>
    </source>
</evidence>
<evidence type="ECO:0000259" key="1">
    <source>
        <dbReference type="Pfam" id="PF13468"/>
    </source>
</evidence>
<dbReference type="InterPro" id="IPR025870">
    <property type="entry name" value="Glyoxalase-like_dom"/>
</dbReference>
<reference evidence="2 3" key="1">
    <citation type="submission" date="2017-08" db="EMBL/GenBank/DDBJ databases">
        <authorList>
            <person name="de Groot N.N."/>
        </authorList>
    </citation>
    <scope>NUCLEOTIDE SEQUENCE [LARGE SCALE GENOMIC DNA]</scope>
    <source>
        <strain evidence="2 3">JC228</strain>
    </source>
</reference>
<organism evidence="2 3">
    <name type="scientific">Bacillus oleivorans</name>
    <dbReference type="NCBI Taxonomy" id="1448271"/>
    <lineage>
        <taxon>Bacteria</taxon>
        <taxon>Bacillati</taxon>
        <taxon>Bacillota</taxon>
        <taxon>Bacilli</taxon>
        <taxon>Bacillales</taxon>
        <taxon>Bacillaceae</taxon>
        <taxon>Bacillus</taxon>
    </lineage>
</organism>
<dbReference type="PANTHER" id="PTHR40265:SF1">
    <property type="entry name" value="GLYOXALASE-LIKE DOMAIN-CONTAINING PROTEIN"/>
    <property type="match status" value="1"/>
</dbReference>
<dbReference type="Pfam" id="PF13468">
    <property type="entry name" value="Glyoxalase_3"/>
    <property type="match status" value="1"/>
</dbReference>
<sequence length="279" mass="31857">MYFSFDHIVHYVEDPKKVITVLKEKGIHAVDGGHHQNRPTYNALCHFDLSYIEFISASDKKKLRLMNHPKFSLMESIIKNGFTEGFIRFIVRTHDIQKTAAYFENKGLEVIGPVPLSRVTPDGSVSRWKLLFVGDTNDGPNFPYFIQWDESDNDRIRNLVEKGIIGKHSYRTKFSHITIAVKDLEKTVENWAELFNLQMGGTYIDNKLQAKCRTLFLNGGNIVLSSPMDDGIVSKVLIEHGEKPFKVTLIRDIKKESFELFGGSYQIETQQSIQLLGGT</sequence>
<proteinExistence type="predicted"/>
<dbReference type="OrthoDB" id="9111355at2"/>
<dbReference type="PANTHER" id="PTHR40265">
    <property type="entry name" value="BLL2707 PROTEIN"/>
    <property type="match status" value="1"/>
</dbReference>
<keyword evidence="3" id="KW-1185">Reference proteome</keyword>
<dbReference type="EMBL" id="OAOP01000004">
    <property type="protein sequence ID" value="SNX70784.1"/>
    <property type="molecule type" value="Genomic_DNA"/>
</dbReference>
<evidence type="ECO:0000313" key="2">
    <source>
        <dbReference type="EMBL" id="SNX70784.1"/>
    </source>
</evidence>
<dbReference type="AlphaFoldDB" id="A0A285CTF0"/>
<accession>A0A285CTF0</accession>
<feature type="domain" description="Glyoxalase-like" evidence="1">
    <location>
        <begin position="5"/>
        <end position="195"/>
    </location>
</feature>
<dbReference type="RefSeq" id="WP_097158735.1">
    <property type="nucleotide sequence ID" value="NZ_JBEPMQ010000006.1"/>
</dbReference>
<dbReference type="Gene3D" id="3.10.180.10">
    <property type="entry name" value="2,3-Dihydroxybiphenyl 1,2-Dioxygenase, domain 1"/>
    <property type="match status" value="2"/>
</dbReference>